<proteinExistence type="predicted"/>
<dbReference type="Proteomes" id="UP000734218">
    <property type="component" value="Unassembled WGS sequence"/>
</dbReference>
<keyword evidence="3" id="KW-1185">Reference proteome</keyword>
<dbReference type="InterPro" id="IPR013022">
    <property type="entry name" value="Xyl_isomerase-like_TIM-brl"/>
</dbReference>
<organism evidence="2 3">
    <name type="scientific">Sphingomonas jejuensis</name>
    <dbReference type="NCBI Taxonomy" id="904715"/>
    <lineage>
        <taxon>Bacteria</taxon>
        <taxon>Pseudomonadati</taxon>
        <taxon>Pseudomonadota</taxon>
        <taxon>Alphaproteobacteria</taxon>
        <taxon>Sphingomonadales</taxon>
        <taxon>Sphingomonadaceae</taxon>
        <taxon>Sphingomonas</taxon>
    </lineage>
</organism>
<dbReference type="SUPFAM" id="SSF51658">
    <property type="entry name" value="Xylose isomerase-like"/>
    <property type="match status" value="1"/>
</dbReference>
<name>A0ABX0XL81_9SPHN</name>
<dbReference type="Pfam" id="PF01261">
    <property type="entry name" value="AP_endonuc_2"/>
    <property type="match status" value="1"/>
</dbReference>
<dbReference type="PANTHER" id="PTHR12110:SF48">
    <property type="entry name" value="BLL3656 PROTEIN"/>
    <property type="match status" value="1"/>
</dbReference>
<evidence type="ECO:0000313" key="3">
    <source>
        <dbReference type="Proteomes" id="UP000734218"/>
    </source>
</evidence>
<dbReference type="InterPro" id="IPR036237">
    <property type="entry name" value="Xyl_isomerase-like_sf"/>
</dbReference>
<comment type="caution">
    <text evidence="2">The sequence shown here is derived from an EMBL/GenBank/DDBJ whole genome shotgun (WGS) entry which is preliminary data.</text>
</comment>
<dbReference type="InterPro" id="IPR050312">
    <property type="entry name" value="IolE/XylAMocC-like"/>
</dbReference>
<protein>
    <submittedName>
        <fullName evidence="2">Sugar phosphate isomerase/epimerase</fullName>
    </submittedName>
</protein>
<keyword evidence="2" id="KW-0413">Isomerase</keyword>
<evidence type="ECO:0000313" key="2">
    <source>
        <dbReference type="EMBL" id="NJC33979.1"/>
    </source>
</evidence>
<dbReference type="EMBL" id="JAATJE010000001">
    <property type="protein sequence ID" value="NJC33979.1"/>
    <property type="molecule type" value="Genomic_DNA"/>
</dbReference>
<sequence>MLTDAAAALGCAGVCLFTHVPDAARGKFPAVTHDDVQPLRSALAAAGMVVANVEVFPLDGAPIEGFATGLDLAALLGAVRATAHVHGASGQEAIDRFAAFARLCRTHGIVAGLEFNRFSAVPDLPTAAAIVRAVRPEPADMVLDLLHLVRSGGTPAEVAAAADLVSYAQVSDGPAAIDDGGRWHEAVSERMLPGEGAFPISRLLSPLRSGTIISVEVPRKSARLAGAGPVDRIGAAVAATRAILHAGGPPR</sequence>
<reference evidence="2 3" key="1">
    <citation type="submission" date="2020-03" db="EMBL/GenBank/DDBJ databases">
        <title>Genomic Encyclopedia of Type Strains, Phase IV (KMG-IV): sequencing the most valuable type-strain genomes for metagenomic binning, comparative biology and taxonomic classification.</title>
        <authorList>
            <person name="Goeker M."/>
        </authorList>
    </citation>
    <scope>NUCLEOTIDE SEQUENCE [LARGE SCALE GENOMIC DNA]</scope>
    <source>
        <strain evidence="2 3">DSM 27651</strain>
    </source>
</reference>
<evidence type="ECO:0000259" key="1">
    <source>
        <dbReference type="Pfam" id="PF01261"/>
    </source>
</evidence>
<dbReference type="GO" id="GO:0016853">
    <property type="term" value="F:isomerase activity"/>
    <property type="evidence" value="ECO:0007669"/>
    <property type="project" value="UniProtKB-KW"/>
</dbReference>
<accession>A0ABX0XL81</accession>
<feature type="domain" description="Xylose isomerase-like TIM barrel" evidence="1">
    <location>
        <begin position="4"/>
        <end position="228"/>
    </location>
</feature>
<gene>
    <name evidence="2" type="ORF">GGR88_001453</name>
</gene>
<dbReference type="Gene3D" id="3.20.20.150">
    <property type="entry name" value="Divalent-metal-dependent TIM barrel enzymes"/>
    <property type="match status" value="1"/>
</dbReference>
<dbReference type="PANTHER" id="PTHR12110">
    <property type="entry name" value="HYDROXYPYRUVATE ISOMERASE"/>
    <property type="match status" value="1"/>
</dbReference>